<keyword evidence="2 4" id="KW-0808">Transferase</keyword>
<comment type="similarity">
    <text evidence="1 4">Belongs to the inositol phosphokinase (IPK) family.</text>
</comment>
<evidence type="ECO:0000256" key="1">
    <source>
        <dbReference type="ARBA" id="ARBA00007374"/>
    </source>
</evidence>
<accession>A0A9W6Z5H3</accession>
<name>A0A9W6Z5H3_AMBMO</name>
<evidence type="ECO:0000256" key="5">
    <source>
        <dbReference type="SAM" id="MobiDB-lite"/>
    </source>
</evidence>
<organism evidence="6 7">
    <name type="scientific">Ambrosiozyma monospora</name>
    <name type="common">Yeast</name>
    <name type="synonym">Endomycopsis monosporus</name>
    <dbReference type="NCBI Taxonomy" id="43982"/>
    <lineage>
        <taxon>Eukaryota</taxon>
        <taxon>Fungi</taxon>
        <taxon>Dikarya</taxon>
        <taxon>Ascomycota</taxon>
        <taxon>Saccharomycotina</taxon>
        <taxon>Pichiomycetes</taxon>
        <taxon>Pichiales</taxon>
        <taxon>Pichiaceae</taxon>
        <taxon>Ambrosiozyma</taxon>
    </lineage>
</organism>
<comment type="caution">
    <text evidence="6">The sequence shown here is derived from an EMBL/GenBank/DDBJ whole genome shotgun (WGS) entry which is preliminary data.</text>
</comment>
<evidence type="ECO:0000256" key="4">
    <source>
        <dbReference type="RuleBase" id="RU363090"/>
    </source>
</evidence>
<dbReference type="GO" id="GO:0046854">
    <property type="term" value="P:phosphatidylinositol phosphate biosynthetic process"/>
    <property type="evidence" value="ECO:0007669"/>
    <property type="project" value="TreeGrafter"/>
</dbReference>
<dbReference type="GO" id="GO:0032958">
    <property type="term" value="P:inositol phosphate biosynthetic process"/>
    <property type="evidence" value="ECO:0007669"/>
    <property type="project" value="InterPro"/>
</dbReference>
<gene>
    <name evidence="6" type="ORF">Amon01_000693600</name>
</gene>
<keyword evidence="3 4" id="KW-0418">Kinase</keyword>
<dbReference type="InterPro" id="IPR038286">
    <property type="entry name" value="IPK_sf"/>
</dbReference>
<proteinExistence type="inferred from homology"/>
<evidence type="ECO:0000313" key="7">
    <source>
        <dbReference type="Proteomes" id="UP001165063"/>
    </source>
</evidence>
<keyword evidence="7" id="KW-1185">Reference proteome</keyword>
<protein>
    <recommendedName>
        <fullName evidence="4">Kinase</fullName>
        <ecNumber evidence="4">2.7.-.-</ecNumber>
    </recommendedName>
</protein>
<dbReference type="InterPro" id="IPR005522">
    <property type="entry name" value="IPK"/>
</dbReference>
<dbReference type="Gene3D" id="3.30.470.160">
    <property type="entry name" value="Inositol polyphosphate kinase"/>
    <property type="match status" value="1"/>
</dbReference>
<reference evidence="6" key="1">
    <citation type="submission" date="2023-04" db="EMBL/GenBank/DDBJ databases">
        <title>Ambrosiozyma monospora NBRC 1965.</title>
        <authorList>
            <person name="Ichikawa N."/>
            <person name="Sato H."/>
            <person name="Tonouchi N."/>
        </authorList>
    </citation>
    <scope>NUCLEOTIDE SEQUENCE</scope>
    <source>
        <strain evidence="6">NBRC 1965</strain>
    </source>
</reference>
<dbReference type="AlphaFoldDB" id="A0A9W6Z5H3"/>
<feature type="region of interest" description="Disordered" evidence="5">
    <location>
        <begin position="1"/>
        <end position="40"/>
    </location>
</feature>
<dbReference type="SUPFAM" id="SSF56104">
    <property type="entry name" value="SAICAR synthase-like"/>
    <property type="match status" value="1"/>
</dbReference>
<evidence type="ECO:0000313" key="6">
    <source>
        <dbReference type="EMBL" id="GMG47067.1"/>
    </source>
</evidence>
<dbReference type="EC" id="2.7.-.-" evidence="4"/>
<evidence type="ECO:0000256" key="2">
    <source>
        <dbReference type="ARBA" id="ARBA00022679"/>
    </source>
</evidence>
<dbReference type="GO" id="GO:0008440">
    <property type="term" value="F:inositol-1,4,5-trisphosphate 3-kinase activity"/>
    <property type="evidence" value="ECO:0007669"/>
    <property type="project" value="TreeGrafter"/>
</dbReference>
<feature type="compositionally biased region" description="Polar residues" evidence="5">
    <location>
        <begin position="1"/>
        <end position="11"/>
    </location>
</feature>
<dbReference type="Pfam" id="PF03770">
    <property type="entry name" value="IPK"/>
    <property type="match status" value="1"/>
</dbReference>
<dbReference type="EMBL" id="BSXU01004731">
    <property type="protein sequence ID" value="GMG47067.1"/>
    <property type="molecule type" value="Genomic_DNA"/>
</dbReference>
<dbReference type="PANTHER" id="PTHR12400:SF21">
    <property type="entry name" value="KINASE"/>
    <property type="match status" value="1"/>
</dbReference>
<dbReference type="PANTHER" id="PTHR12400">
    <property type="entry name" value="INOSITOL POLYPHOSPHATE KINASE"/>
    <property type="match status" value="1"/>
</dbReference>
<dbReference type="OrthoDB" id="2573163at2759"/>
<dbReference type="GO" id="GO:0005737">
    <property type="term" value="C:cytoplasm"/>
    <property type="evidence" value="ECO:0007669"/>
    <property type="project" value="TreeGrafter"/>
</dbReference>
<sequence length="383" mass="43916">MFSDPSSSISSRMVDGPSSVKSDDIKLHSRTSSNDVYENDSEALFPDRESFIKTLKNLPQPDTNDNVFMLDDQNDILETYEGQRGLNAESPSNSNSNILSTLNSLGLNSPSLKLRKHTRFERFILLEDLTSGMKHPCVLDLKMGTRQYGVEAKVTKMNSQRKKCGQTTSRRLGTRICGMQVWDSRTDSYINRDKYFGRGIRTGEEFVRSLARFLYDGISILSIVRFLPKLIQDLMELEKTFKKLNNYRLYGSSLLLMYDSNDARNRGLIVRMIDFAQCVSANEPLPLNTTYPPVHLNRPDVGYLRGLSSLIFYFKLMFEQFCGVEYRSFDEATSVITDLHSKGKLNCGCRWLDEFENDTLTSPYSFDFVPNYEVDDEHYDVSE</sequence>
<dbReference type="GO" id="GO:0000824">
    <property type="term" value="F:inositol-1,4,5,6-tetrakisphosphate 3-kinase activity"/>
    <property type="evidence" value="ECO:0007669"/>
    <property type="project" value="TreeGrafter"/>
</dbReference>
<dbReference type="Proteomes" id="UP001165063">
    <property type="component" value="Unassembled WGS sequence"/>
</dbReference>
<evidence type="ECO:0000256" key="3">
    <source>
        <dbReference type="ARBA" id="ARBA00022777"/>
    </source>
</evidence>
<dbReference type="GO" id="GO:0005634">
    <property type="term" value="C:nucleus"/>
    <property type="evidence" value="ECO:0007669"/>
    <property type="project" value="TreeGrafter"/>
</dbReference>